<sequence>MTGYRVDLAELDAVVVRLTRLAEATRVALDDVSVRVSALPWEGGAAEAHRAAQSAWSAGAREMAVGVETVRDAARRAHSSYAAVVEANSRMFGHD</sequence>
<protein>
    <submittedName>
        <fullName evidence="1">Uncharacterized protein YukE</fullName>
    </submittedName>
</protein>
<dbReference type="InterPro" id="IPR036689">
    <property type="entry name" value="ESAT-6-like_sf"/>
</dbReference>
<dbReference type="Gene3D" id="1.10.287.1060">
    <property type="entry name" value="ESAT-6-like"/>
    <property type="match status" value="1"/>
</dbReference>
<dbReference type="InterPro" id="IPR010310">
    <property type="entry name" value="T7SS_ESAT-6-like"/>
</dbReference>
<dbReference type="EMBL" id="JAFBBK010000001">
    <property type="protein sequence ID" value="MBM7415923.1"/>
    <property type="molecule type" value="Genomic_DNA"/>
</dbReference>
<organism evidence="1 2">
    <name type="scientific">Rhodococcoides corynebacterioides</name>
    <dbReference type="NCBI Taxonomy" id="53972"/>
    <lineage>
        <taxon>Bacteria</taxon>
        <taxon>Bacillati</taxon>
        <taxon>Actinomycetota</taxon>
        <taxon>Actinomycetes</taxon>
        <taxon>Mycobacteriales</taxon>
        <taxon>Nocardiaceae</taxon>
        <taxon>Rhodococcoides</taxon>
    </lineage>
</organism>
<accession>A0ABS2KVH7</accession>
<keyword evidence="2" id="KW-1185">Reference proteome</keyword>
<evidence type="ECO:0000313" key="1">
    <source>
        <dbReference type="EMBL" id="MBM7415923.1"/>
    </source>
</evidence>
<reference evidence="1 2" key="1">
    <citation type="submission" date="2021-01" db="EMBL/GenBank/DDBJ databases">
        <title>Genomics of switchgrass bacterial isolates.</title>
        <authorList>
            <person name="Shade A."/>
        </authorList>
    </citation>
    <scope>NUCLEOTIDE SEQUENCE [LARGE SCALE GENOMIC DNA]</scope>
    <source>
        <strain evidence="1 2">PvP111</strain>
    </source>
</reference>
<dbReference type="RefSeq" id="WP_204868864.1">
    <property type="nucleotide sequence ID" value="NZ_JAFBBK010000001.1"/>
</dbReference>
<name>A0ABS2KVH7_9NOCA</name>
<comment type="caution">
    <text evidence="1">The sequence shown here is derived from an EMBL/GenBank/DDBJ whole genome shotgun (WGS) entry which is preliminary data.</text>
</comment>
<dbReference type="SUPFAM" id="SSF140453">
    <property type="entry name" value="EsxAB dimer-like"/>
    <property type="match status" value="1"/>
</dbReference>
<gene>
    <name evidence="1" type="ORF">JOE42_002656</name>
</gene>
<proteinExistence type="predicted"/>
<dbReference type="Pfam" id="PF06013">
    <property type="entry name" value="WXG100"/>
    <property type="match status" value="1"/>
</dbReference>
<dbReference type="Proteomes" id="UP000703038">
    <property type="component" value="Unassembled WGS sequence"/>
</dbReference>
<evidence type="ECO:0000313" key="2">
    <source>
        <dbReference type="Proteomes" id="UP000703038"/>
    </source>
</evidence>